<evidence type="ECO:0000259" key="6">
    <source>
        <dbReference type="SMART" id="SM00988"/>
    </source>
</evidence>
<evidence type="ECO:0000256" key="2">
    <source>
        <dbReference type="ARBA" id="ARBA00022596"/>
    </source>
</evidence>
<organism evidence="7 8">
    <name type="scientific">Pseudonocardia autotrophica</name>
    <name type="common">Amycolata autotrophica</name>
    <name type="synonym">Nocardia autotrophica</name>
    <dbReference type="NCBI Taxonomy" id="2074"/>
    <lineage>
        <taxon>Bacteria</taxon>
        <taxon>Bacillati</taxon>
        <taxon>Actinomycetota</taxon>
        <taxon>Actinomycetes</taxon>
        <taxon>Pseudonocardiales</taxon>
        <taxon>Pseudonocardiaceae</taxon>
        <taxon>Pseudonocardia</taxon>
    </lineage>
</organism>
<comment type="similarity">
    <text evidence="4">Belongs to the UreE family.</text>
</comment>
<evidence type="ECO:0000256" key="5">
    <source>
        <dbReference type="SAM" id="MobiDB-lite"/>
    </source>
</evidence>
<dbReference type="EMBL" id="MIGB01000011">
    <property type="protein sequence ID" value="OSY40727.1"/>
    <property type="molecule type" value="Genomic_DNA"/>
</dbReference>
<comment type="caution">
    <text evidence="7">The sequence shown here is derived from an EMBL/GenBank/DDBJ whole genome shotgun (WGS) entry which is preliminary data.</text>
</comment>
<dbReference type="GO" id="GO:0006457">
    <property type="term" value="P:protein folding"/>
    <property type="evidence" value="ECO:0007669"/>
    <property type="project" value="InterPro"/>
</dbReference>
<dbReference type="GO" id="GO:0005737">
    <property type="term" value="C:cytoplasm"/>
    <property type="evidence" value="ECO:0007669"/>
    <property type="project" value="UniProtKB-SubCell"/>
</dbReference>
<name>A0A1Y2N0U2_PSEAH</name>
<evidence type="ECO:0000313" key="7">
    <source>
        <dbReference type="EMBL" id="OSY40727.1"/>
    </source>
</evidence>
<keyword evidence="1 4" id="KW-0963">Cytoplasm</keyword>
<dbReference type="Pfam" id="PF02814">
    <property type="entry name" value="UreE_N"/>
    <property type="match status" value="1"/>
</dbReference>
<accession>A0A1Y2N0U2</accession>
<dbReference type="GO" id="GO:0051082">
    <property type="term" value="F:unfolded protein binding"/>
    <property type="evidence" value="ECO:0007669"/>
    <property type="project" value="UniProtKB-UniRule"/>
</dbReference>
<dbReference type="STRING" id="2074.BG845_02485"/>
<evidence type="ECO:0000256" key="4">
    <source>
        <dbReference type="HAMAP-Rule" id="MF_00822"/>
    </source>
</evidence>
<dbReference type="Gene3D" id="2.60.260.20">
    <property type="entry name" value="Urease metallochaperone UreE, N-terminal domain"/>
    <property type="match status" value="1"/>
</dbReference>
<dbReference type="Proteomes" id="UP000194360">
    <property type="component" value="Unassembled WGS sequence"/>
</dbReference>
<evidence type="ECO:0000256" key="3">
    <source>
        <dbReference type="ARBA" id="ARBA00023186"/>
    </source>
</evidence>
<dbReference type="HAMAP" id="MF_00822">
    <property type="entry name" value="UreE"/>
    <property type="match status" value="1"/>
</dbReference>
<protein>
    <recommendedName>
        <fullName evidence="4">Urease accessory protein UreE</fullName>
    </recommendedName>
</protein>
<keyword evidence="8" id="KW-1185">Reference proteome</keyword>
<dbReference type="PIRSF" id="PIRSF036402">
    <property type="entry name" value="Ureas_acces_UreE"/>
    <property type="match status" value="1"/>
</dbReference>
<dbReference type="InterPro" id="IPR012406">
    <property type="entry name" value="UreE"/>
</dbReference>
<sequence length="178" mass="19004">MTPATGNPEEAGAAPLVETVLGDVSEACWSGREHDLVDVGWGDAAKHRRMLRTISGREVALRLPRGSFLSDGDVLLDDGITIVVVRRPAEPAIVVDTASYSESEAIRAALLLGYALGNQHAPLELTPDDVRAPLLTGPDTARRTLAELGLRGSVHETPLAAHGWTTTSGEHRDAHRHD</sequence>
<proteinExistence type="inferred from homology"/>
<dbReference type="SMART" id="SM00988">
    <property type="entry name" value="UreE_N"/>
    <property type="match status" value="1"/>
</dbReference>
<comment type="subcellular location">
    <subcellularLocation>
        <location evidence="4">Cytoplasm</location>
    </subcellularLocation>
</comment>
<feature type="domain" description="UreE urease accessory N-terminal" evidence="6">
    <location>
        <begin position="20"/>
        <end position="83"/>
    </location>
</feature>
<comment type="function">
    <text evidence="4">Involved in urease metallocenter assembly. Binds nickel. Probably functions as a nickel donor during metallocenter assembly.</text>
</comment>
<feature type="compositionally biased region" description="Basic and acidic residues" evidence="5">
    <location>
        <begin position="169"/>
        <end position="178"/>
    </location>
</feature>
<dbReference type="RefSeq" id="WP_218031419.1">
    <property type="nucleotide sequence ID" value="NZ_AP018920.1"/>
</dbReference>
<evidence type="ECO:0000256" key="1">
    <source>
        <dbReference type="ARBA" id="ARBA00022490"/>
    </source>
</evidence>
<dbReference type="InterPro" id="IPR004029">
    <property type="entry name" value="UreE_N"/>
</dbReference>
<feature type="region of interest" description="Disordered" evidence="5">
    <location>
        <begin position="159"/>
        <end position="178"/>
    </location>
</feature>
<dbReference type="InterPro" id="IPR036118">
    <property type="entry name" value="UreE_N_sf"/>
</dbReference>
<gene>
    <name evidence="4 7" type="primary">ureE</name>
    <name evidence="7" type="ORF">BG845_02485</name>
</gene>
<dbReference type="SUPFAM" id="SSF69287">
    <property type="entry name" value="Urease metallochaperone UreE, N-terminal domain"/>
    <property type="match status" value="1"/>
</dbReference>
<keyword evidence="3 4" id="KW-0143">Chaperone</keyword>
<dbReference type="GO" id="GO:0016151">
    <property type="term" value="F:nickel cation binding"/>
    <property type="evidence" value="ECO:0007669"/>
    <property type="project" value="UniProtKB-UniRule"/>
</dbReference>
<keyword evidence="2 4" id="KW-0533">Nickel</keyword>
<dbReference type="AlphaFoldDB" id="A0A1Y2N0U2"/>
<evidence type="ECO:0000313" key="8">
    <source>
        <dbReference type="Proteomes" id="UP000194360"/>
    </source>
</evidence>
<reference evidence="7 8" key="1">
    <citation type="submission" date="2016-09" db="EMBL/GenBank/DDBJ databases">
        <title>Pseudonocardia autotrophica DSM535, a candidate organism with high potential of specific P450 cytochromes.</title>
        <authorList>
            <person name="Grumaz C."/>
            <person name="Vainshtein Y."/>
            <person name="Kirstahler P."/>
            <person name="Sohn K."/>
        </authorList>
    </citation>
    <scope>NUCLEOTIDE SEQUENCE [LARGE SCALE GENOMIC DNA]</scope>
    <source>
        <strain evidence="7 8">DSM 535</strain>
    </source>
</reference>